<organism evidence="5 6">
    <name type="scientific">Ravibacter arvi</name>
    <dbReference type="NCBI Taxonomy" id="2051041"/>
    <lineage>
        <taxon>Bacteria</taxon>
        <taxon>Pseudomonadati</taxon>
        <taxon>Bacteroidota</taxon>
        <taxon>Cytophagia</taxon>
        <taxon>Cytophagales</taxon>
        <taxon>Spirosomataceae</taxon>
        <taxon>Ravibacter</taxon>
    </lineage>
</organism>
<dbReference type="Proteomes" id="UP001501508">
    <property type="component" value="Unassembled WGS sequence"/>
</dbReference>
<evidence type="ECO:0000313" key="5">
    <source>
        <dbReference type="EMBL" id="GAA4435739.1"/>
    </source>
</evidence>
<evidence type="ECO:0000256" key="2">
    <source>
        <dbReference type="ARBA" id="ARBA00022741"/>
    </source>
</evidence>
<keyword evidence="1 4" id="KW-0436">Ligase</keyword>
<gene>
    <name evidence="5" type="ORF">GCM10023091_12700</name>
</gene>
<dbReference type="NCBIfam" id="NF010039">
    <property type="entry name" value="PRK13515.1"/>
    <property type="match status" value="1"/>
</dbReference>
<comment type="similarity">
    <text evidence="4">Belongs to the glutamate--cysteine ligase type 2 family. YbdK subfamily.</text>
</comment>
<evidence type="ECO:0000313" key="6">
    <source>
        <dbReference type="Proteomes" id="UP001501508"/>
    </source>
</evidence>
<accession>A0ABP8LSW8</accession>
<keyword evidence="2 4" id="KW-0547">Nucleotide-binding</keyword>
<sequence>MAMFTLGIEEEFQTIDPVTRDLRSHMSKIVDGGRITLKERVKAEMHQAVVEVGTNICHNIQEAREEVNYLRKMILGLADDQGLQVAAAGTHPFADWADQLITDDPRYNELIDEMRDVARGNLIFGLHVHVGLENRSEGIHIMNAVRYFLPHVYALSTNSPFWCGRNTGFKSYRSKVFDKFPRTGLPDFFSSIHEYDEYVNLLIKTKCIDNGKKIWWDIRLHPVFNTIEFRICDVPLRLEETICLAAIMQALIAKIHKLHKQNLNFRGYRRILINENKWRAARYGIHSKLIDFGKQEEVDYQILVYELLDFIDDVVDQLGSRKEIEYVHQILKMGTGADRQLAVYEETGDLKSVVDYIVKETRMGLY</sequence>
<keyword evidence="6" id="KW-1185">Reference proteome</keyword>
<dbReference type="InterPro" id="IPR011793">
    <property type="entry name" value="YbdK"/>
</dbReference>
<keyword evidence="3 4" id="KW-0067">ATP-binding</keyword>
<evidence type="ECO:0000256" key="3">
    <source>
        <dbReference type="ARBA" id="ARBA00022840"/>
    </source>
</evidence>
<dbReference type="Gene3D" id="3.30.590.20">
    <property type="match status" value="1"/>
</dbReference>
<dbReference type="NCBIfam" id="TIGR02050">
    <property type="entry name" value="gshA_cyan_rel"/>
    <property type="match status" value="1"/>
</dbReference>
<name>A0ABP8LSW8_9BACT</name>
<dbReference type="InterPro" id="IPR050141">
    <property type="entry name" value="GCL_type2/YbdK_subfam"/>
</dbReference>
<reference evidence="6" key="1">
    <citation type="journal article" date="2019" name="Int. J. Syst. Evol. Microbiol.">
        <title>The Global Catalogue of Microorganisms (GCM) 10K type strain sequencing project: providing services to taxonomists for standard genome sequencing and annotation.</title>
        <authorList>
            <consortium name="The Broad Institute Genomics Platform"/>
            <consortium name="The Broad Institute Genome Sequencing Center for Infectious Disease"/>
            <person name="Wu L."/>
            <person name="Ma J."/>
        </authorList>
    </citation>
    <scope>NUCLEOTIDE SEQUENCE [LARGE SCALE GENOMIC DNA]</scope>
    <source>
        <strain evidence="6">JCM 31920</strain>
    </source>
</reference>
<evidence type="ECO:0000256" key="4">
    <source>
        <dbReference type="HAMAP-Rule" id="MF_01609"/>
    </source>
</evidence>
<dbReference type="PANTHER" id="PTHR36510:SF1">
    <property type="entry name" value="GLUTAMATE--CYSTEINE LIGASE 2-RELATED"/>
    <property type="match status" value="1"/>
</dbReference>
<protein>
    <recommendedName>
        <fullName evidence="4">Putative glutamate--cysteine ligase 2</fullName>
        <ecNumber evidence="4">6.3.2.2</ecNumber>
    </recommendedName>
    <alternativeName>
        <fullName evidence="4">Gamma-glutamylcysteine synthetase 2</fullName>
        <shortName evidence="4">GCS 2</shortName>
        <shortName evidence="4">Gamma-GCS 2</shortName>
    </alternativeName>
</protein>
<dbReference type="InterPro" id="IPR014746">
    <property type="entry name" value="Gln_synth/guanido_kin_cat_dom"/>
</dbReference>
<comment type="catalytic activity">
    <reaction evidence="4">
        <text>L-cysteine + L-glutamate + ATP = gamma-L-glutamyl-L-cysteine + ADP + phosphate + H(+)</text>
        <dbReference type="Rhea" id="RHEA:13285"/>
        <dbReference type="ChEBI" id="CHEBI:15378"/>
        <dbReference type="ChEBI" id="CHEBI:29985"/>
        <dbReference type="ChEBI" id="CHEBI:30616"/>
        <dbReference type="ChEBI" id="CHEBI:35235"/>
        <dbReference type="ChEBI" id="CHEBI:43474"/>
        <dbReference type="ChEBI" id="CHEBI:58173"/>
        <dbReference type="ChEBI" id="CHEBI:456216"/>
        <dbReference type="EC" id="6.3.2.2"/>
    </reaction>
</comment>
<comment type="function">
    <text evidence="4">ATP-dependent carboxylate-amine ligase which exhibits weak glutamate--cysteine ligase activity.</text>
</comment>
<dbReference type="HAMAP" id="MF_01609">
    <property type="entry name" value="Glu_cys_ligase_2"/>
    <property type="match status" value="1"/>
</dbReference>
<evidence type="ECO:0000256" key="1">
    <source>
        <dbReference type="ARBA" id="ARBA00022598"/>
    </source>
</evidence>
<dbReference type="GO" id="GO:0016874">
    <property type="term" value="F:ligase activity"/>
    <property type="evidence" value="ECO:0007669"/>
    <property type="project" value="UniProtKB-KW"/>
</dbReference>
<dbReference type="PANTHER" id="PTHR36510">
    <property type="entry name" value="GLUTAMATE--CYSTEINE LIGASE 2-RELATED"/>
    <property type="match status" value="1"/>
</dbReference>
<proteinExistence type="inferred from homology"/>
<dbReference type="EC" id="6.3.2.2" evidence="4"/>
<dbReference type="EMBL" id="BAABEY010000013">
    <property type="protein sequence ID" value="GAA4435739.1"/>
    <property type="molecule type" value="Genomic_DNA"/>
</dbReference>
<comment type="caution">
    <text evidence="5">The sequence shown here is derived from an EMBL/GenBank/DDBJ whole genome shotgun (WGS) entry which is preliminary data.</text>
</comment>
<dbReference type="SUPFAM" id="SSF55931">
    <property type="entry name" value="Glutamine synthetase/guanido kinase"/>
    <property type="match status" value="1"/>
</dbReference>
<dbReference type="InterPro" id="IPR006336">
    <property type="entry name" value="GCS2"/>
</dbReference>
<dbReference type="RefSeq" id="WP_345027447.1">
    <property type="nucleotide sequence ID" value="NZ_BAABEY010000013.1"/>
</dbReference>
<dbReference type="Pfam" id="PF04107">
    <property type="entry name" value="GCS2"/>
    <property type="match status" value="1"/>
</dbReference>